<dbReference type="EMBL" id="JRPF02000004">
    <property type="protein sequence ID" value="TLD78579.1"/>
    <property type="molecule type" value="Genomic_DNA"/>
</dbReference>
<dbReference type="Proteomes" id="UP000064525">
    <property type="component" value="Chromosome I"/>
</dbReference>
<dbReference type="AlphaFoldDB" id="A0A0S4PY81"/>
<dbReference type="SUPFAM" id="SSF53448">
    <property type="entry name" value="Nucleotide-diphospho-sugar transferases"/>
    <property type="match status" value="1"/>
</dbReference>
<proteinExistence type="predicted"/>
<dbReference type="GO" id="GO:0016740">
    <property type="term" value="F:transferase activity"/>
    <property type="evidence" value="ECO:0007669"/>
    <property type="project" value="UniProtKB-KW"/>
</dbReference>
<sequence length="262" mass="30812">MVEKDSIMEGCLIVSLTSYPLRIPTLHYTLYSLFTQTLKPHKIILWLSRDEFLYKEKDLPQSVLRFTNYGLQIRWCEGNIKSYKKLIPTLREYADCIIVTADDDVCYPHDWLLRLYSAYKTAPQYIHCHRAHRIIFDENGEILPYMKWQLRISHKHTYPSFLNFFTGVGGVLYPPHCLYNDVLKEELFLRLAPLQDDFWFFAMALLNGVKINVVKDNYTEFESYVDTSVTGALWLQNAKSANDEVLSLLLAHYPQLRERIKA</sequence>
<reference evidence="1" key="3">
    <citation type="submission" date="2015-11" db="EMBL/GenBank/DDBJ databases">
        <authorList>
            <person name="Zhang Y."/>
            <person name="Guo Z."/>
        </authorList>
    </citation>
    <scope>NUCLEOTIDE SEQUENCE</scope>
    <source>
        <strain evidence="1">1</strain>
    </source>
</reference>
<keyword evidence="3" id="KW-1185">Reference proteome</keyword>
<evidence type="ECO:0000313" key="4">
    <source>
        <dbReference type="Proteomes" id="UP000064525"/>
    </source>
</evidence>
<accession>A0A0S4PY81</accession>
<name>A0A0S4PY81_9HELI</name>
<evidence type="ECO:0000313" key="2">
    <source>
        <dbReference type="EMBL" id="TLD78579.1"/>
    </source>
</evidence>
<dbReference type="OrthoDB" id="5465469at2"/>
<keyword evidence="1" id="KW-0808">Transferase</keyword>
<gene>
    <name evidence="1" type="ORF">BN2458_PEG1293</name>
    <name evidence="2" type="ORF">LS75_004465</name>
</gene>
<dbReference type="EMBL" id="LN907858">
    <property type="protein sequence ID" value="CUU40178.1"/>
    <property type="molecule type" value="Genomic_DNA"/>
</dbReference>
<reference evidence="4" key="2">
    <citation type="submission" date="2015-11" db="EMBL/GenBank/DDBJ databases">
        <authorList>
            <person name="Anvar S.Y."/>
        </authorList>
    </citation>
    <scope>NUCLEOTIDE SEQUENCE [LARGE SCALE GENOMIC DNA]</scope>
</reference>
<evidence type="ECO:0000313" key="3">
    <source>
        <dbReference type="Proteomes" id="UP000029925"/>
    </source>
</evidence>
<dbReference type="KEGG" id="hty:BN2458_PEG1293"/>
<dbReference type="GeneID" id="78151489"/>
<dbReference type="InterPro" id="IPR029044">
    <property type="entry name" value="Nucleotide-diphossugar_trans"/>
</dbReference>
<organism evidence="1 4">
    <name type="scientific">Helicobacter typhlonius</name>
    <dbReference type="NCBI Taxonomy" id="76936"/>
    <lineage>
        <taxon>Bacteria</taxon>
        <taxon>Pseudomonadati</taxon>
        <taxon>Campylobacterota</taxon>
        <taxon>Epsilonproteobacteria</taxon>
        <taxon>Campylobacterales</taxon>
        <taxon>Helicobacteraceae</taxon>
        <taxon>Helicobacter</taxon>
    </lineage>
</organism>
<reference evidence="2 3" key="1">
    <citation type="journal article" date="2014" name="Genome Announc.">
        <title>Draft genome sequences of eight enterohepatic helicobacter species isolated from both laboratory and wild rodents.</title>
        <authorList>
            <person name="Sheh A."/>
            <person name="Shen Z."/>
            <person name="Fox J.G."/>
        </authorList>
    </citation>
    <scope>NUCLEOTIDE SEQUENCE [LARGE SCALE GENOMIC DNA]</scope>
    <source>
        <strain evidence="2 3">MIT 98-6810</strain>
    </source>
</reference>
<dbReference type="Proteomes" id="UP000029925">
    <property type="component" value="Unassembled WGS sequence"/>
</dbReference>
<dbReference type="RefSeq" id="WP_052082023.1">
    <property type="nucleotide sequence ID" value="NZ_CAJTQN010000003.1"/>
</dbReference>
<dbReference type="PATRIC" id="fig|76936.10.peg.1263"/>
<protein>
    <submittedName>
        <fullName evidence="1">Predicted glycosyltransferase</fullName>
    </submittedName>
</protein>
<dbReference type="STRING" id="76936.BN2458_PEG1293"/>
<evidence type="ECO:0000313" key="1">
    <source>
        <dbReference type="EMBL" id="CUU40178.1"/>
    </source>
</evidence>